<dbReference type="PANTHER" id="PTHR24103">
    <property type="entry name" value="E3 UBIQUITIN-PROTEIN LIGASE TRIM"/>
    <property type="match status" value="1"/>
</dbReference>
<organism evidence="3 4">
    <name type="scientific">Pleurodeles waltl</name>
    <name type="common">Iberian ribbed newt</name>
    <dbReference type="NCBI Taxonomy" id="8319"/>
    <lineage>
        <taxon>Eukaryota</taxon>
        <taxon>Metazoa</taxon>
        <taxon>Chordata</taxon>
        <taxon>Craniata</taxon>
        <taxon>Vertebrata</taxon>
        <taxon>Euteleostomi</taxon>
        <taxon>Amphibia</taxon>
        <taxon>Batrachia</taxon>
        <taxon>Caudata</taxon>
        <taxon>Salamandroidea</taxon>
        <taxon>Salamandridae</taxon>
        <taxon>Pleurodelinae</taxon>
        <taxon>Pleurodeles</taxon>
    </lineage>
</organism>
<dbReference type="Pfam" id="PF13765">
    <property type="entry name" value="PRY"/>
    <property type="match status" value="1"/>
</dbReference>
<dbReference type="InterPro" id="IPR050143">
    <property type="entry name" value="TRIM/RBCC"/>
</dbReference>
<dbReference type="InterPro" id="IPR001870">
    <property type="entry name" value="B30.2/SPRY"/>
</dbReference>
<accession>A0AAV7PFL1</accession>
<dbReference type="InterPro" id="IPR003879">
    <property type="entry name" value="Butyrophylin_SPRY"/>
</dbReference>
<dbReference type="InterPro" id="IPR043136">
    <property type="entry name" value="B30.2/SPRY_sf"/>
</dbReference>
<dbReference type="PROSITE" id="PS50188">
    <property type="entry name" value="B302_SPRY"/>
    <property type="match status" value="1"/>
</dbReference>
<dbReference type="Pfam" id="PF00622">
    <property type="entry name" value="SPRY"/>
    <property type="match status" value="1"/>
</dbReference>
<dbReference type="AlphaFoldDB" id="A0AAV7PFL1"/>
<dbReference type="InterPro" id="IPR003877">
    <property type="entry name" value="SPRY_dom"/>
</dbReference>
<dbReference type="Gene3D" id="2.60.120.920">
    <property type="match status" value="1"/>
</dbReference>
<reference evidence="3" key="1">
    <citation type="journal article" date="2022" name="bioRxiv">
        <title>Sequencing and chromosome-scale assembly of the giantPleurodeles waltlgenome.</title>
        <authorList>
            <person name="Brown T."/>
            <person name="Elewa A."/>
            <person name="Iarovenko S."/>
            <person name="Subramanian E."/>
            <person name="Araus A.J."/>
            <person name="Petzold A."/>
            <person name="Susuki M."/>
            <person name="Suzuki K.-i.T."/>
            <person name="Hayashi T."/>
            <person name="Toyoda A."/>
            <person name="Oliveira C."/>
            <person name="Osipova E."/>
            <person name="Leigh N.D."/>
            <person name="Simon A."/>
            <person name="Yun M.H."/>
        </authorList>
    </citation>
    <scope>NUCLEOTIDE SEQUENCE</scope>
    <source>
        <strain evidence="3">20211129_DDA</strain>
        <tissue evidence="3">Liver</tissue>
    </source>
</reference>
<dbReference type="InterPro" id="IPR013320">
    <property type="entry name" value="ConA-like_dom_sf"/>
</dbReference>
<dbReference type="SMART" id="SM00589">
    <property type="entry name" value="PRY"/>
    <property type="match status" value="1"/>
</dbReference>
<dbReference type="PRINTS" id="PR01407">
    <property type="entry name" value="BUTYPHLNCDUF"/>
</dbReference>
<proteinExistence type="predicted"/>
<feature type="domain" description="B30.2/SPRY" evidence="2">
    <location>
        <begin position="1"/>
        <end position="186"/>
    </location>
</feature>
<dbReference type="InterPro" id="IPR006574">
    <property type="entry name" value="PRY"/>
</dbReference>
<keyword evidence="1" id="KW-0175">Coiled coil</keyword>
<sequence length="186" mass="21084">MRSNTRIRTAYSFARFSRVDICLDSETAHPAVLLLDDRKTMTYRSTKEPVADGDAKGTTPCVLGTEGFTQGRHYWEVKVQTTGGRGWAIGLARESLKGTKEIKIRPQEGIWAVGMVLGEYQACENPLTRLKLDPAPQRIRVYLDYEGQLAFYNAATMCHIFTFLTSFKEKVYPFFLTLDSQTRISL</sequence>
<comment type="caution">
    <text evidence="3">The sequence shown here is derived from an EMBL/GenBank/DDBJ whole genome shotgun (WGS) entry which is preliminary data.</text>
</comment>
<evidence type="ECO:0000256" key="1">
    <source>
        <dbReference type="ARBA" id="ARBA00023054"/>
    </source>
</evidence>
<protein>
    <recommendedName>
        <fullName evidence="2">B30.2/SPRY domain-containing protein</fullName>
    </recommendedName>
</protein>
<evidence type="ECO:0000313" key="3">
    <source>
        <dbReference type="EMBL" id="KAJ1125629.1"/>
    </source>
</evidence>
<gene>
    <name evidence="3" type="ORF">NDU88_004053</name>
</gene>
<keyword evidence="4" id="KW-1185">Reference proteome</keyword>
<dbReference type="SUPFAM" id="SSF49899">
    <property type="entry name" value="Concanavalin A-like lectins/glucanases"/>
    <property type="match status" value="1"/>
</dbReference>
<dbReference type="Proteomes" id="UP001066276">
    <property type="component" value="Chromosome 7"/>
</dbReference>
<evidence type="ECO:0000313" key="4">
    <source>
        <dbReference type="Proteomes" id="UP001066276"/>
    </source>
</evidence>
<name>A0AAV7PFL1_PLEWA</name>
<dbReference type="CDD" id="cd13733">
    <property type="entry name" value="SPRY_PRY_C-I_1"/>
    <property type="match status" value="1"/>
</dbReference>
<dbReference type="FunFam" id="2.60.120.920:FF:000004">
    <property type="entry name" value="Butyrophilin subfamily 1 member A1"/>
    <property type="match status" value="1"/>
</dbReference>
<dbReference type="SMART" id="SM00449">
    <property type="entry name" value="SPRY"/>
    <property type="match status" value="1"/>
</dbReference>
<evidence type="ECO:0000259" key="2">
    <source>
        <dbReference type="PROSITE" id="PS50188"/>
    </source>
</evidence>
<dbReference type="EMBL" id="JANPWB010000011">
    <property type="protein sequence ID" value="KAJ1125629.1"/>
    <property type="molecule type" value="Genomic_DNA"/>
</dbReference>